<dbReference type="AlphaFoldDB" id="A0A6M4AZB9"/>
<gene>
    <name evidence="1" type="ORF">GV829_07895</name>
</gene>
<dbReference type="KEGG" id="slan:GV829_07895"/>
<dbReference type="Pfam" id="PF23148">
    <property type="entry name" value="Gp77"/>
    <property type="match status" value="1"/>
</dbReference>
<dbReference type="EMBL" id="CP053015">
    <property type="protein sequence ID" value="QJQ32381.1"/>
    <property type="molecule type" value="Genomic_DNA"/>
</dbReference>
<sequence length="93" mass="10124">MSLMIKDPGGRIDYAFDWAAAYLDGQVIAASSWSVEPVEDGGVTVEAHAFDAVRTSARLSGGREGVCYRVTNRVTLSDGQADERSMTLRVEQR</sequence>
<organism evidence="1 2">
    <name type="scientific">Sphingomonas lacunae</name>
    <dbReference type="NCBI Taxonomy" id="2698828"/>
    <lineage>
        <taxon>Bacteria</taxon>
        <taxon>Pseudomonadati</taxon>
        <taxon>Pseudomonadota</taxon>
        <taxon>Alphaproteobacteria</taxon>
        <taxon>Sphingomonadales</taxon>
        <taxon>Sphingomonadaceae</taxon>
        <taxon>Sphingomonas</taxon>
    </lineage>
</organism>
<evidence type="ECO:0000313" key="1">
    <source>
        <dbReference type="EMBL" id="QJQ32381.1"/>
    </source>
</evidence>
<accession>A0A6M4AZB9</accession>
<proteinExistence type="predicted"/>
<dbReference type="Proteomes" id="UP000503018">
    <property type="component" value="Chromosome"/>
</dbReference>
<dbReference type="RefSeq" id="WP_169945583.1">
    <property type="nucleotide sequence ID" value="NZ_CP053015.1"/>
</dbReference>
<reference evidence="1 2" key="1">
    <citation type="submission" date="2020-01" db="EMBL/GenBank/DDBJ databases">
        <title>Sphingomonas sp. strain CSW-10.</title>
        <authorList>
            <person name="Chen W.-M."/>
        </authorList>
    </citation>
    <scope>NUCLEOTIDE SEQUENCE [LARGE SCALE GENOMIC DNA]</scope>
    <source>
        <strain evidence="1 2">CSW-10</strain>
    </source>
</reference>
<name>A0A6M4AZB9_9SPHN</name>
<protein>
    <submittedName>
        <fullName evidence="1">Uncharacterized protein</fullName>
    </submittedName>
</protein>
<evidence type="ECO:0000313" key="2">
    <source>
        <dbReference type="Proteomes" id="UP000503018"/>
    </source>
</evidence>
<keyword evidence="2" id="KW-1185">Reference proteome</keyword>
<dbReference type="InterPro" id="IPR056928">
    <property type="entry name" value="Gp77-like"/>
</dbReference>